<feature type="region of interest" description="Disordered" evidence="1">
    <location>
        <begin position="229"/>
        <end position="284"/>
    </location>
</feature>
<feature type="compositionally biased region" description="Basic and acidic residues" evidence="1">
    <location>
        <begin position="649"/>
        <end position="658"/>
    </location>
</feature>
<accession>A0ABP0E474</accession>
<evidence type="ECO:0000313" key="2">
    <source>
        <dbReference type="EMBL" id="CAK7275375.1"/>
    </source>
</evidence>
<comment type="caution">
    <text evidence="2">The sequence shown here is derived from an EMBL/GenBank/DDBJ whole genome shotgun (WGS) entry which is preliminary data.</text>
</comment>
<feature type="region of interest" description="Disordered" evidence="1">
    <location>
        <begin position="1"/>
        <end position="33"/>
    </location>
</feature>
<dbReference type="EMBL" id="CAWUOM010000225">
    <property type="protein sequence ID" value="CAK7275375.1"/>
    <property type="molecule type" value="Genomic_DNA"/>
</dbReference>
<feature type="region of interest" description="Disordered" evidence="1">
    <location>
        <begin position="634"/>
        <end position="658"/>
    </location>
</feature>
<reference evidence="2 3" key="1">
    <citation type="submission" date="2024-01" db="EMBL/GenBank/DDBJ databases">
        <authorList>
            <person name="Allen C."/>
            <person name="Tagirdzhanova G."/>
        </authorList>
    </citation>
    <scope>NUCLEOTIDE SEQUENCE [LARGE SCALE GENOMIC DNA]</scope>
    <source>
        <strain evidence="2 3">CBS 573.63</strain>
    </source>
</reference>
<gene>
    <name evidence="2" type="ORF">SEPCBS57363_006648</name>
</gene>
<feature type="region of interest" description="Disordered" evidence="1">
    <location>
        <begin position="407"/>
        <end position="483"/>
    </location>
</feature>
<dbReference type="Proteomes" id="UP001642501">
    <property type="component" value="Unassembled WGS sequence"/>
</dbReference>
<evidence type="ECO:0000256" key="1">
    <source>
        <dbReference type="SAM" id="MobiDB-lite"/>
    </source>
</evidence>
<dbReference type="Pfam" id="PF12511">
    <property type="entry name" value="DUF3716"/>
    <property type="match status" value="1"/>
</dbReference>
<protein>
    <submittedName>
        <fullName evidence="2">Uncharacterized protein</fullName>
    </submittedName>
</protein>
<proteinExistence type="predicted"/>
<organism evidence="2 3">
    <name type="scientific">Sporothrix epigloea</name>
    <dbReference type="NCBI Taxonomy" id="1892477"/>
    <lineage>
        <taxon>Eukaryota</taxon>
        <taxon>Fungi</taxon>
        <taxon>Dikarya</taxon>
        <taxon>Ascomycota</taxon>
        <taxon>Pezizomycotina</taxon>
        <taxon>Sordariomycetes</taxon>
        <taxon>Sordariomycetidae</taxon>
        <taxon>Ophiostomatales</taxon>
        <taxon>Ophiostomataceae</taxon>
        <taxon>Sporothrix</taxon>
    </lineage>
</organism>
<feature type="region of interest" description="Disordered" evidence="1">
    <location>
        <begin position="94"/>
        <end position="141"/>
    </location>
</feature>
<feature type="compositionally biased region" description="Basic and acidic residues" evidence="1">
    <location>
        <begin position="243"/>
        <end position="252"/>
    </location>
</feature>
<dbReference type="InterPro" id="IPR022190">
    <property type="entry name" value="DUF3716"/>
</dbReference>
<feature type="compositionally biased region" description="Polar residues" evidence="1">
    <location>
        <begin position="229"/>
        <end position="242"/>
    </location>
</feature>
<name>A0ABP0E474_9PEZI</name>
<evidence type="ECO:0000313" key="3">
    <source>
        <dbReference type="Proteomes" id="UP001642501"/>
    </source>
</evidence>
<sequence length="658" mass="67475">MTGIFRLPRGGRQNKVTKPPISPSRRVVNGSISDSAPASAIRQLAIERAIDGQHQQYKVAELTAGSVAADVADQATLQSTRALVQDGAYFSAPGQAQGGGDADGAVVRNQPAGGSKTDADGSDMLDLHNGGSGDADESGDVRAGAESLVTDMDEAEMSEMVSGAVESYTGENGVTVPRLATRTAHTISSSHGLDMNLSAAAAAAAAAAAMASTKHLATAGLCSHQSRITESSSCRPQAPQESTTEHVKDVHDGTIAPHPQSDLAATKESTRGDAPAIHNKPISGSPPNTYDLAYDSGYSRISVDSALSRRLAVVPGMRLAHQRRPDQQLNLGRRSNVEALFAHIAGEEVAVPCKNCHKGHGPWTTCVIVDGQMCGSCANCWYNASGSRCSFHEAKTPLQFYPWRQSLDGNASAPPPTGARSVNSRGRASPLTAGGPVARHDARHFPAQQQQHPHQHMSQNRSHALSSPHGLSRPSLAAATQPSSAAQQTAAAAAAAAAVAVQKLSYGSHLASLGPSAANGMDNGVTANERLSNGNAGASSPFHVNLITSLLGASRSSSCGGGSGGGGDPSSDAVSAELAPLVTLMINQALAEVRDADQRGRDLMLVEIAAKQLALAIVRLGEGGGAVGEASSVPEYASASSADDTFPSLHEDGPVSAD</sequence>
<keyword evidence="3" id="KW-1185">Reference proteome</keyword>